<evidence type="ECO:0000313" key="2">
    <source>
        <dbReference type="Proteomes" id="UP000018888"/>
    </source>
</evidence>
<dbReference type="VEuPathDB" id="FungiDB:RhiirFUN_023356"/>
<gene>
    <name evidence="1" type="ORF">GLOIN_2v1611702</name>
</gene>
<proteinExistence type="predicted"/>
<reference evidence="1 2" key="2">
    <citation type="journal article" date="2018" name="New Phytol.">
        <title>High intraspecific genome diversity in the model arbuscular mycorrhizal symbiont Rhizophagus irregularis.</title>
        <authorList>
            <person name="Chen E.C.H."/>
            <person name="Morin E."/>
            <person name="Beaudet D."/>
            <person name="Noel J."/>
            <person name="Yildirir G."/>
            <person name="Ndikumana S."/>
            <person name="Charron P."/>
            <person name="St-Onge C."/>
            <person name="Giorgi J."/>
            <person name="Kruger M."/>
            <person name="Marton T."/>
            <person name="Ropars J."/>
            <person name="Grigoriev I.V."/>
            <person name="Hainaut M."/>
            <person name="Henrissat B."/>
            <person name="Roux C."/>
            <person name="Martin F."/>
            <person name="Corradi N."/>
        </authorList>
    </citation>
    <scope>NUCLEOTIDE SEQUENCE [LARGE SCALE GENOMIC DNA]</scope>
    <source>
        <strain evidence="1 2">DAOM 197198</strain>
    </source>
</reference>
<keyword evidence="2" id="KW-1185">Reference proteome</keyword>
<reference evidence="1 2" key="1">
    <citation type="journal article" date="2013" name="Proc. Natl. Acad. Sci. U.S.A.">
        <title>Genome of an arbuscular mycorrhizal fungus provides insight into the oldest plant symbiosis.</title>
        <authorList>
            <person name="Tisserant E."/>
            <person name="Malbreil M."/>
            <person name="Kuo A."/>
            <person name="Kohler A."/>
            <person name="Symeonidi A."/>
            <person name="Balestrini R."/>
            <person name="Charron P."/>
            <person name="Duensing N."/>
            <person name="Frei Dit Frey N."/>
            <person name="Gianinazzi-Pearson V."/>
            <person name="Gilbert L.B."/>
            <person name="Handa Y."/>
            <person name="Herr J.R."/>
            <person name="Hijri M."/>
            <person name="Koul R."/>
            <person name="Kawaguchi M."/>
            <person name="Krajinski F."/>
            <person name="Lammers P.J."/>
            <person name="Masclaux F.G."/>
            <person name="Murat C."/>
            <person name="Morin E."/>
            <person name="Ndikumana S."/>
            <person name="Pagni M."/>
            <person name="Petitpierre D."/>
            <person name="Requena N."/>
            <person name="Rosikiewicz P."/>
            <person name="Riley R."/>
            <person name="Saito K."/>
            <person name="San Clemente H."/>
            <person name="Shapiro H."/>
            <person name="van Tuinen D."/>
            <person name="Becard G."/>
            <person name="Bonfante P."/>
            <person name="Paszkowski U."/>
            <person name="Shachar-Hill Y.Y."/>
            <person name="Tuskan G.A."/>
            <person name="Young P.W."/>
            <person name="Sanders I.R."/>
            <person name="Henrissat B."/>
            <person name="Rensing S.A."/>
            <person name="Grigoriev I.V."/>
            <person name="Corradi N."/>
            <person name="Roux C."/>
            <person name="Martin F."/>
        </authorList>
    </citation>
    <scope>NUCLEOTIDE SEQUENCE [LARGE SCALE GENOMIC DNA]</scope>
    <source>
        <strain evidence="1 2">DAOM 197198</strain>
    </source>
</reference>
<protein>
    <submittedName>
        <fullName evidence="1">Uncharacterized protein</fullName>
    </submittedName>
</protein>
<sequence length="71" mass="8717">MLVTIPKYFYHMKTLRFSLFYSKRESFSFIENFKFLSSKKKICSTNKLFQIEYCSSYKRKSNRSTNFARRN</sequence>
<name>A0A2P4PZU8_RHIID</name>
<accession>A0A2P4PZU8</accession>
<dbReference type="AlphaFoldDB" id="A0A2P4PZU8"/>
<organism evidence="1 2">
    <name type="scientific">Rhizophagus irregularis (strain DAOM 181602 / DAOM 197198 / MUCL 43194)</name>
    <name type="common">Arbuscular mycorrhizal fungus</name>
    <name type="synonym">Glomus intraradices</name>
    <dbReference type="NCBI Taxonomy" id="747089"/>
    <lineage>
        <taxon>Eukaryota</taxon>
        <taxon>Fungi</taxon>
        <taxon>Fungi incertae sedis</taxon>
        <taxon>Mucoromycota</taxon>
        <taxon>Glomeromycotina</taxon>
        <taxon>Glomeromycetes</taxon>
        <taxon>Glomerales</taxon>
        <taxon>Glomeraceae</taxon>
        <taxon>Rhizophagus</taxon>
    </lineage>
</organism>
<comment type="caution">
    <text evidence="1">The sequence shown here is derived from an EMBL/GenBank/DDBJ whole genome shotgun (WGS) entry which is preliminary data.</text>
</comment>
<dbReference type="EMBL" id="AUPC02000114">
    <property type="protein sequence ID" value="POG70913.1"/>
    <property type="molecule type" value="Genomic_DNA"/>
</dbReference>
<evidence type="ECO:0000313" key="1">
    <source>
        <dbReference type="EMBL" id="POG70913.1"/>
    </source>
</evidence>
<dbReference type="Proteomes" id="UP000018888">
    <property type="component" value="Unassembled WGS sequence"/>
</dbReference>